<reference evidence="2" key="1">
    <citation type="journal article" date="2022" name="bioRxiv">
        <title>Sequencing and chromosome-scale assembly of the giantPleurodeles waltlgenome.</title>
        <authorList>
            <person name="Brown T."/>
            <person name="Elewa A."/>
            <person name="Iarovenko S."/>
            <person name="Subramanian E."/>
            <person name="Araus A.J."/>
            <person name="Petzold A."/>
            <person name="Susuki M."/>
            <person name="Suzuki K.-i.T."/>
            <person name="Hayashi T."/>
            <person name="Toyoda A."/>
            <person name="Oliveira C."/>
            <person name="Osipova E."/>
            <person name="Leigh N.D."/>
            <person name="Simon A."/>
            <person name="Yun M.H."/>
        </authorList>
    </citation>
    <scope>NUCLEOTIDE SEQUENCE</scope>
    <source>
        <strain evidence="2">20211129_DDA</strain>
        <tissue evidence="2">Liver</tissue>
    </source>
</reference>
<feature type="region of interest" description="Disordered" evidence="1">
    <location>
        <begin position="156"/>
        <end position="199"/>
    </location>
</feature>
<name>A0AAV7NEE5_PLEWA</name>
<keyword evidence="3" id="KW-1185">Reference proteome</keyword>
<evidence type="ECO:0000313" key="3">
    <source>
        <dbReference type="Proteomes" id="UP001066276"/>
    </source>
</evidence>
<dbReference type="Proteomes" id="UP001066276">
    <property type="component" value="Chromosome 8"/>
</dbReference>
<organism evidence="2 3">
    <name type="scientific">Pleurodeles waltl</name>
    <name type="common">Iberian ribbed newt</name>
    <dbReference type="NCBI Taxonomy" id="8319"/>
    <lineage>
        <taxon>Eukaryota</taxon>
        <taxon>Metazoa</taxon>
        <taxon>Chordata</taxon>
        <taxon>Craniata</taxon>
        <taxon>Vertebrata</taxon>
        <taxon>Euteleostomi</taxon>
        <taxon>Amphibia</taxon>
        <taxon>Batrachia</taxon>
        <taxon>Caudata</taxon>
        <taxon>Salamandroidea</taxon>
        <taxon>Salamandridae</taxon>
        <taxon>Pleurodelinae</taxon>
        <taxon>Pleurodeles</taxon>
    </lineage>
</organism>
<sequence>MSRGRGLADQQDGHHTVRLCSAGDPNAAFLLILQHLTLTHHLCRCRGDRGVCRLEAGPGRTHGAYGPQPLLSASWLGAPGVSAEGSGFFNCTRSILLPRLACWGRGGSRGPPLHHLQPQGPLGTRIGPQATARVPRIAGVGDPLCCWRPHTLQTRLIPTPGSPGSWWGPPASRTDVPDIQSSRAQSSAKSGRGPSQRGRTAPALRLGALFCALWNCRLSDWAADALRLWRTLWDSRRCRSPSAPPPHLGSALHISPGTPFFVSHVDCWRQQFYCMALCLADLLCSGYSGWLLKLRRPP</sequence>
<comment type="caution">
    <text evidence="2">The sequence shown here is derived from an EMBL/GenBank/DDBJ whole genome shotgun (WGS) entry which is preliminary data.</text>
</comment>
<protein>
    <submittedName>
        <fullName evidence="2">Uncharacterized protein</fullName>
    </submittedName>
</protein>
<dbReference type="AlphaFoldDB" id="A0AAV7NEE5"/>
<gene>
    <name evidence="2" type="ORF">NDU88_001786</name>
</gene>
<evidence type="ECO:0000256" key="1">
    <source>
        <dbReference type="SAM" id="MobiDB-lite"/>
    </source>
</evidence>
<dbReference type="EMBL" id="JANPWB010000012">
    <property type="protein sequence ID" value="KAJ1113544.1"/>
    <property type="molecule type" value="Genomic_DNA"/>
</dbReference>
<evidence type="ECO:0000313" key="2">
    <source>
        <dbReference type="EMBL" id="KAJ1113544.1"/>
    </source>
</evidence>
<feature type="compositionally biased region" description="Polar residues" evidence="1">
    <location>
        <begin position="179"/>
        <end position="189"/>
    </location>
</feature>
<proteinExistence type="predicted"/>
<accession>A0AAV7NEE5</accession>